<evidence type="ECO:0000313" key="4">
    <source>
        <dbReference type="Proteomes" id="UP000031643"/>
    </source>
</evidence>
<dbReference type="HOGENOM" id="CLU_2355914_0_0_5"/>
<keyword evidence="1" id="KW-0732">Signal</keyword>
<accession>A0A0A8K6M4</accession>
<dbReference type="STRING" id="1384459.GL4_2959"/>
<dbReference type="SUPFAM" id="SSF47473">
    <property type="entry name" value="EF-hand"/>
    <property type="match status" value="1"/>
</dbReference>
<dbReference type="InterPro" id="IPR002048">
    <property type="entry name" value="EF_hand_dom"/>
</dbReference>
<dbReference type="CDD" id="cd00051">
    <property type="entry name" value="EFh"/>
    <property type="match status" value="1"/>
</dbReference>
<evidence type="ECO:0000313" key="3">
    <source>
        <dbReference type="EMBL" id="BAQ18391.1"/>
    </source>
</evidence>
<dbReference type="GO" id="GO:0005509">
    <property type="term" value="F:calcium ion binding"/>
    <property type="evidence" value="ECO:0007669"/>
    <property type="project" value="InterPro"/>
</dbReference>
<dbReference type="AlphaFoldDB" id="A0A0A8K6M4"/>
<dbReference type="InterPro" id="IPR011992">
    <property type="entry name" value="EF-hand-dom_pair"/>
</dbReference>
<proteinExistence type="predicted"/>
<organism evidence="3 4">
    <name type="scientific">Methyloceanibacter caenitepidi</name>
    <dbReference type="NCBI Taxonomy" id="1384459"/>
    <lineage>
        <taxon>Bacteria</taxon>
        <taxon>Pseudomonadati</taxon>
        <taxon>Pseudomonadota</taxon>
        <taxon>Alphaproteobacteria</taxon>
        <taxon>Hyphomicrobiales</taxon>
        <taxon>Hyphomicrobiaceae</taxon>
        <taxon>Methyloceanibacter</taxon>
    </lineage>
</organism>
<dbReference type="OrthoDB" id="8450861at2"/>
<dbReference type="Pfam" id="PF13202">
    <property type="entry name" value="EF-hand_5"/>
    <property type="match status" value="1"/>
</dbReference>
<sequence>MSKFWAALVAVIMLAGSPALAASWTDGFKTCDTDGSGTVSRAEWNSCESKVGDPTMNPTFRTMDKDTNNSIDEAEWAGGEKQKMAIGNNCQKAEGSWCPCQNNPNDPACQKKN</sequence>
<keyword evidence="4" id="KW-1185">Reference proteome</keyword>
<evidence type="ECO:0000259" key="2">
    <source>
        <dbReference type="Pfam" id="PF13202"/>
    </source>
</evidence>
<evidence type="ECO:0000256" key="1">
    <source>
        <dbReference type="SAM" id="SignalP"/>
    </source>
</evidence>
<gene>
    <name evidence="3" type="ORF">GL4_2959</name>
</gene>
<protein>
    <recommendedName>
        <fullName evidence="2">EF-hand domain-containing protein</fullName>
    </recommendedName>
</protein>
<dbReference type="EMBL" id="AP014648">
    <property type="protein sequence ID" value="BAQ18391.1"/>
    <property type="molecule type" value="Genomic_DNA"/>
</dbReference>
<feature type="signal peptide" evidence="1">
    <location>
        <begin position="1"/>
        <end position="21"/>
    </location>
</feature>
<dbReference type="KEGG" id="mcg:GL4_2959"/>
<dbReference type="Proteomes" id="UP000031643">
    <property type="component" value="Chromosome"/>
</dbReference>
<feature type="chain" id="PRO_5002038947" description="EF-hand domain-containing protein" evidence="1">
    <location>
        <begin position="22"/>
        <end position="113"/>
    </location>
</feature>
<feature type="domain" description="EF-hand" evidence="2">
    <location>
        <begin position="28"/>
        <end position="46"/>
    </location>
</feature>
<reference evidence="3 4" key="1">
    <citation type="submission" date="2014-09" db="EMBL/GenBank/DDBJ databases">
        <title>Genome sequencing of Methyloceanibacter caenitepidi Gela4.</title>
        <authorList>
            <person name="Takeuchi M."/>
            <person name="Susumu S."/>
            <person name="Kamagata Y."/>
            <person name="Oshima K."/>
            <person name="Hattori M."/>
            <person name="Iwasaki W."/>
        </authorList>
    </citation>
    <scope>NUCLEOTIDE SEQUENCE [LARGE SCALE GENOMIC DNA]</scope>
    <source>
        <strain evidence="3 4">Gela4</strain>
    </source>
</reference>
<dbReference type="Gene3D" id="1.10.238.10">
    <property type="entry name" value="EF-hand"/>
    <property type="match status" value="1"/>
</dbReference>
<dbReference type="InterPro" id="IPR018247">
    <property type="entry name" value="EF_Hand_1_Ca_BS"/>
</dbReference>
<dbReference type="RefSeq" id="WP_045368521.1">
    <property type="nucleotide sequence ID" value="NZ_AP014648.1"/>
</dbReference>
<name>A0A0A8K6M4_9HYPH</name>
<dbReference type="PROSITE" id="PS00018">
    <property type="entry name" value="EF_HAND_1"/>
    <property type="match status" value="2"/>
</dbReference>